<dbReference type="EMBL" id="SZNT01000002">
    <property type="protein sequence ID" value="TKH16149.1"/>
    <property type="molecule type" value="Genomic_DNA"/>
</dbReference>
<evidence type="ECO:0000256" key="4">
    <source>
        <dbReference type="SAM" id="Coils"/>
    </source>
</evidence>
<dbReference type="Proteomes" id="UP000309170">
    <property type="component" value="Unassembled WGS sequence"/>
</dbReference>
<dbReference type="GO" id="GO:0004888">
    <property type="term" value="F:transmembrane signaling receptor activity"/>
    <property type="evidence" value="ECO:0007669"/>
    <property type="project" value="InterPro"/>
</dbReference>
<dbReference type="InterPro" id="IPR004090">
    <property type="entry name" value="Chemotax_Me-accpt_rcpt"/>
</dbReference>
<keyword evidence="4" id="KW-0175">Coiled coil</keyword>
<dbReference type="InterPro" id="IPR012292">
    <property type="entry name" value="Globin/Proto"/>
</dbReference>
<gene>
    <name evidence="6" type="ORF">FC678_00475</name>
</gene>
<dbReference type="GO" id="GO:0016020">
    <property type="term" value="C:membrane"/>
    <property type="evidence" value="ECO:0007669"/>
    <property type="project" value="InterPro"/>
</dbReference>
<dbReference type="InterPro" id="IPR009050">
    <property type="entry name" value="Globin-like_sf"/>
</dbReference>
<dbReference type="Gene3D" id="1.10.490.10">
    <property type="entry name" value="Globins"/>
    <property type="match status" value="1"/>
</dbReference>
<protein>
    <submittedName>
        <fullName evidence="6">Chemotaxis protein</fullName>
    </submittedName>
</protein>
<sequence>MGIFIKAKPEKAIWFQKAKETDGILDVSSEQVKLQVTIIDLTEFDLKLIHAFREAIEPQLEGVVDAFYQTILQVPELKEIIIEHSTVGKLRKTLITHMLSLFNGVIDDEFVELRNKVAKTHYRIGLQPLWYSSGFQNVQNYLQKIVFDQTKNEVEQQALISAIGKILNLEQQLVLEAYEVENLKARENQYKEIKEEVRRKISFVSEEVLNLSEETDASVKQLIENGQYVKTQIATRAELSLRSKTMAEEGQNRMQILTEKIKNLVIFMKNADEKIVLLNQSFVSITEFVKLVQGMADQTNLLSLNSAIEAARAGEQGNGFAVVSNEVRKLAEQTKKSIAEIDAIVQTSNEYMKDVVDSVLRVKEVVQAGEKESELTENSFNEIIGVIKGNIADSAEMEMTIKELVSIIQEIGNATEKVSRHAGILNNTANEL</sequence>
<dbReference type="Pfam" id="PF00015">
    <property type="entry name" value="MCPsignal"/>
    <property type="match status" value="1"/>
</dbReference>
<feature type="coiled-coil region" evidence="4">
    <location>
        <begin position="166"/>
        <end position="214"/>
    </location>
</feature>
<dbReference type="SUPFAM" id="SSF58104">
    <property type="entry name" value="Methyl-accepting chemotaxis protein (MCP) signaling domain"/>
    <property type="match status" value="1"/>
</dbReference>
<dbReference type="GO" id="GO:0020037">
    <property type="term" value="F:heme binding"/>
    <property type="evidence" value="ECO:0007669"/>
    <property type="project" value="InterPro"/>
</dbReference>
<proteinExistence type="inferred from homology"/>
<dbReference type="SUPFAM" id="SSF46458">
    <property type="entry name" value="Globin-like"/>
    <property type="match status" value="1"/>
</dbReference>
<dbReference type="Gene3D" id="1.10.287.950">
    <property type="entry name" value="Methyl-accepting chemotaxis protein"/>
    <property type="match status" value="1"/>
</dbReference>
<dbReference type="PRINTS" id="PR00260">
    <property type="entry name" value="CHEMTRNSDUCR"/>
</dbReference>
<comment type="caution">
    <text evidence="6">The sequence shown here is derived from an EMBL/GenBank/DDBJ whole genome shotgun (WGS) entry which is preliminary data.</text>
</comment>
<dbReference type="OrthoDB" id="266313at2"/>
<evidence type="ECO:0000313" key="6">
    <source>
        <dbReference type="EMBL" id="TKH16149.1"/>
    </source>
</evidence>
<dbReference type="InterPro" id="IPR044398">
    <property type="entry name" value="Globin-sensor_dom"/>
</dbReference>
<dbReference type="GO" id="GO:0007165">
    <property type="term" value="P:signal transduction"/>
    <property type="evidence" value="ECO:0007669"/>
    <property type="project" value="UniProtKB-KW"/>
</dbReference>
<dbReference type="SMART" id="SM00283">
    <property type="entry name" value="MA"/>
    <property type="match status" value="1"/>
</dbReference>
<accession>A0A9X9EUK5</accession>
<dbReference type="RefSeq" id="WP_137018487.1">
    <property type="nucleotide sequence ID" value="NZ_SZNS01000036.1"/>
</dbReference>
<evidence type="ECO:0000256" key="2">
    <source>
        <dbReference type="ARBA" id="ARBA00029447"/>
    </source>
</evidence>
<evidence type="ECO:0000259" key="5">
    <source>
        <dbReference type="PROSITE" id="PS50111"/>
    </source>
</evidence>
<feature type="domain" description="Methyl-accepting transducer" evidence="5">
    <location>
        <begin position="213"/>
        <end position="419"/>
    </location>
</feature>
<dbReference type="PANTHER" id="PTHR32089:SF112">
    <property type="entry name" value="LYSOZYME-LIKE PROTEIN-RELATED"/>
    <property type="match status" value="1"/>
</dbReference>
<dbReference type="GO" id="GO:0019825">
    <property type="term" value="F:oxygen binding"/>
    <property type="evidence" value="ECO:0007669"/>
    <property type="project" value="InterPro"/>
</dbReference>
<evidence type="ECO:0000256" key="3">
    <source>
        <dbReference type="PROSITE-ProRule" id="PRU00284"/>
    </source>
</evidence>
<dbReference type="PANTHER" id="PTHR32089">
    <property type="entry name" value="METHYL-ACCEPTING CHEMOTAXIS PROTEIN MCPB"/>
    <property type="match status" value="1"/>
</dbReference>
<dbReference type="AlphaFoldDB" id="A0A9X9EUK5"/>
<dbReference type="Pfam" id="PF11563">
    <property type="entry name" value="Protoglobin"/>
    <property type="match status" value="1"/>
</dbReference>
<name>A0A9X9EUK5_9BACI</name>
<reference evidence="6 7" key="1">
    <citation type="journal article" date="2019" name="Environ. Microbiol.">
        <title>An active ?-lactamase is a part of an orchestrated cell wall stress resistance network of Bacillus subtilis and related rhizosphere species.</title>
        <authorList>
            <person name="Bucher T."/>
            <person name="Keren-Paz A."/>
            <person name="Hausser J."/>
            <person name="Olender T."/>
            <person name="Cytryn E."/>
            <person name="Kolodkin-Gal I."/>
        </authorList>
    </citation>
    <scope>NUCLEOTIDE SEQUENCE [LARGE SCALE GENOMIC DNA]</scope>
    <source>
        <strain evidence="6 7">I4</strain>
    </source>
</reference>
<dbReference type="GO" id="GO:0006935">
    <property type="term" value="P:chemotaxis"/>
    <property type="evidence" value="ECO:0007669"/>
    <property type="project" value="InterPro"/>
</dbReference>
<dbReference type="InterPro" id="IPR039379">
    <property type="entry name" value="Protoglobin_sensor_dom"/>
</dbReference>
<evidence type="ECO:0000313" key="7">
    <source>
        <dbReference type="Proteomes" id="UP000309170"/>
    </source>
</evidence>
<dbReference type="PROSITE" id="PS50111">
    <property type="entry name" value="CHEMOTAXIS_TRANSDUC_2"/>
    <property type="match status" value="1"/>
</dbReference>
<organism evidence="6 7">
    <name type="scientific">Peribacillus simplex</name>
    <dbReference type="NCBI Taxonomy" id="1478"/>
    <lineage>
        <taxon>Bacteria</taxon>
        <taxon>Bacillati</taxon>
        <taxon>Bacillota</taxon>
        <taxon>Bacilli</taxon>
        <taxon>Bacillales</taxon>
        <taxon>Bacillaceae</taxon>
        <taxon>Peribacillus</taxon>
    </lineage>
</organism>
<comment type="similarity">
    <text evidence="2">Belongs to the methyl-accepting chemotaxis (MCP) protein family.</text>
</comment>
<evidence type="ECO:0000256" key="1">
    <source>
        <dbReference type="ARBA" id="ARBA00023224"/>
    </source>
</evidence>
<keyword evidence="1 3" id="KW-0807">Transducer</keyword>
<dbReference type="InterPro" id="IPR004089">
    <property type="entry name" value="MCPsignal_dom"/>
</dbReference>
<dbReference type="CDD" id="cd01068">
    <property type="entry name" value="globin_sensor"/>
    <property type="match status" value="1"/>
</dbReference>